<reference evidence="5 6" key="1">
    <citation type="submission" date="2019-05" db="EMBL/GenBank/DDBJ databases">
        <authorList>
            <consortium name="Science for Life Laboratories"/>
        </authorList>
    </citation>
    <scope>NUCLEOTIDE SEQUENCE [LARGE SCALE GENOMIC DNA]</scope>
    <source>
        <strain evidence="5">Soil9</strain>
    </source>
</reference>
<dbReference type="PANTHER" id="PTHR44858">
    <property type="entry name" value="TETRATRICOPEPTIDE REPEAT PROTEIN 6"/>
    <property type="match status" value="1"/>
</dbReference>
<dbReference type="GO" id="GO:0009279">
    <property type="term" value="C:cell outer membrane"/>
    <property type="evidence" value="ECO:0007669"/>
    <property type="project" value="TreeGrafter"/>
</dbReference>
<evidence type="ECO:0000313" key="6">
    <source>
        <dbReference type="Proteomes" id="UP000464178"/>
    </source>
</evidence>
<evidence type="ECO:0000256" key="1">
    <source>
        <dbReference type="ARBA" id="ARBA00022737"/>
    </source>
</evidence>
<dbReference type="Pfam" id="PF13432">
    <property type="entry name" value="TPR_16"/>
    <property type="match status" value="2"/>
</dbReference>
<evidence type="ECO:0000256" key="4">
    <source>
        <dbReference type="SAM" id="SignalP"/>
    </source>
</evidence>
<evidence type="ECO:0000256" key="2">
    <source>
        <dbReference type="ARBA" id="ARBA00022803"/>
    </source>
</evidence>
<gene>
    <name evidence="5" type="ORF">SOIL9_67700</name>
</gene>
<dbReference type="GO" id="GO:0046813">
    <property type="term" value="P:receptor-mediated virion attachment to host cell"/>
    <property type="evidence" value="ECO:0007669"/>
    <property type="project" value="TreeGrafter"/>
</dbReference>
<feature type="repeat" description="TPR" evidence="3">
    <location>
        <begin position="172"/>
        <end position="205"/>
    </location>
</feature>
<dbReference type="AlphaFoldDB" id="A0A6P2CTC2"/>
<evidence type="ECO:0000256" key="3">
    <source>
        <dbReference type="PROSITE-ProRule" id="PRU00339"/>
    </source>
</evidence>
<sequence>MRRLLVFVLVGLTPSFACATGPGEWAGQMVFPVKDRLPLRDAVGKNIGEFSYSGTVVRDLGEWLEIRHVIHPGPYIGQVKKSEVVRVADAEKFFSEKIKADGKDTWAYRNRAVARVFHKDNDGAIEDLTAAIGLDPHSALYVERGRARRAKGDVDGAIKDYEEALRLEPGYSVALNNRGVALESQGKFDAALEDYTAAIKSDPKYSTPWRNRALVHQRKGDYDLAAQDFTEAGRLDPTSPLLMDDLAWLLATCPDTIVRDGKRALELAKKACDLTGFRETLMLETLAAAYAETGDFAKATEYQRKVLGDREYEKKFGAGAREKLKLYESEKAFRTVSPKAVVVDPNAPTAKPRSEQK</sequence>
<evidence type="ECO:0000313" key="5">
    <source>
        <dbReference type="EMBL" id="VTR90944.1"/>
    </source>
</evidence>
<keyword evidence="4" id="KW-0732">Signal</keyword>
<name>A0A6P2CTC2_9BACT</name>
<dbReference type="SMART" id="SM00028">
    <property type="entry name" value="TPR"/>
    <property type="match status" value="4"/>
</dbReference>
<dbReference type="KEGG" id="gms:SOIL9_67700"/>
<dbReference type="Gene3D" id="1.25.40.10">
    <property type="entry name" value="Tetratricopeptide repeat domain"/>
    <property type="match status" value="1"/>
</dbReference>
<dbReference type="RefSeq" id="WP_162666011.1">
    <property type="nucleotide sequence ID" value="NZ_LR593886.1"/>
</dbReference>
<keyword evidence="2 3" id="KW-0802">TPR repeat</keyword>
<dbReference type="InterPro" id="IPR050498">
    <property type="entry name" value="Ycf3"/>
</dbReference>
<accession>A0A6P2CTC2</accession>
<dbReference type="EMBL" id="LR593886">
    <property type="protein sequence ID" value="VTR90944.1"/>
    <property type="molecule type" value="Genomic_DNA"/>
</dbReference>
<dbReference type="Pfam" id="PF13374">
    <property type="entry name" value="TPR_10"/>
    <property type="match status" value="1"/>
</dbReference>
<dbReference type="SUPFAM" id="SSF48452">
    <property type="entry name" value="TPR-like"/>
    <property type="match status" value="2"/>
</dbReference>
<feature type="chain" id="PRO_5026658286" evidence="4">
    <location>
        <begin position="20"/>
        <end position="357"/>
    </location>
</feature>
<organism evidence="5 6">
    <name type="scientific">Gemmata massiliana</name>
    <dbReference type="NCBI Taxonomy" id="1210884"/>
    <lineage>
        <taxon>Bacteria</taxon>
        <taxon>Pseudomonadati</taxon>
        <taxon>Planctomycetota</taxon>
        <taxon>Planctomycetia</taxon>
        <taxon>Gemmatales</taxon>
        <taxon>Gemmataceae</taxon>
        <taxon>Gemmata</taxon>
    </lineage>
</organism>
<protein>
    <submittedName>
        <fullName evidence="5">Uncharacterized protein</fullName>
    </submittedName>
</protein>
<feature type="repeat" description="TPR" evidence="3">
    <location>
        <begin position="138"/>
        <end position="171"/>
    </location>
</feature>
<proteinExistence type="predicted"/>
<keyword evidence="1" id="KW-0677">Repeat</keyword>
<dbReference type="InterPro" id="IPR011990">
    <property type="entry name" value="TPR-like_helical_dom_sf"/>
</dbReference>
<feature type="repeat" description="TPR" evidence="3">
    <location>
        <begin position="206"/>
        <end position="239"/>
    </location>
</feature>
<dbReference type="Proteomes" id="UP000464178">
    <property type="component" value="Chromosome"/>
</dbReference>
<feature type="signal peptide" evidence="4">
    <location>
        <begin position="1"/>
        <end position="19"/>
    </location>
</feature>
<dbReference type="InterPro" id="IPR019734">
    <property type="entry name" value="TPR_rpt"/>
</dbReference>
<keyword evidence="6" id="KW-1185">Reference proteome</keyword>
<dbReference type="PROSITE" id="PS50005">
    <property type="entry name" value="TPR"/>
    <property type="match status" value="3"/>
</dbReference>
<dbReference type="PANTHER" id="PTHR44858:SF1">
    <property type="entry name" value="UDP-N-ACETYLGLUCOSAMINE--PEPTIDE N-ACETYLGLUCOSAMINYLTRANSFERASE SPINDLY-RELATED"/>
    <property type="match status" value="1"/>
</dbReference>